<dbReference type="eggNOG" id="KOG1987">
    <property type="taxonomic scope" value="Eukaryota"/>
</dbReference>
<reference evidence="2" key="1">
    <citation type="journal article" date="2013" name="Nat. Genet.">
        <title>The Capsella rubella genome and the genomic consequences of rapid mating system evolution.</title>
        <authorList>
            <person name="Slotte T."/>
            <person name="Hazzouri K.M."/>
            <person name="Agren J.A."/>
            <person name="Koenig D."/>
            <person name="Maumus F."/>
            <person name="Guo Y.L."/>
            <person name="Steige K."/>
            <person name="Platts A.E."/>
            <person name="Escobar J.S."/>
            <person name="Newman L.K."/>
            <person name="Wang W."/>
            <person name="Mandakova T."/>
            <person name="Vello E."/>
            <person name="Smith L.M."/>
            <person name="Henz S.R."/>
            <person name="Steffen J."/>
            <person name="Takuno S."/>
            <person name="Brandvain Y."/>
            <person name="Coop G."/>
            <person name="Andolfatto P."/>
            <person name="Hu T.T."/>
            <person name="Blanchette M."/>
            <person name="Clark R.M."/>
            <person name="Quesneville H."/>
            <person name="Nordborg M."/>
            <person name="Gaut B.S."/>
            <person name="Lysak M.A."/>
            <person name="Jenkins J."/>
            <person name="Grimwood J."/>
            <person name="Chapman J."/>
            <person name="Prochnik S."/>
            <person name="Shu S."/>
            <person name="Rokhsar D."/>
            <person name="Schmutz J."/>
            <person name="Weigel D."/>
            <person name="Wright S.I."/>
        </authorList>
    </citation>
    <scope>NUCLEOTIDE SEQUENCE [LARGE SCALE GENOMIC DNA]</scope>
    <source>
        <strain evidence="2">cv. Monte Gargano</strain>
    </source>
</reference>
<keyword evidence="2" id="KW-1185">Reference proteome</keyword>
<sequence length="194" mass="21984">MITHTQINTITLLVNEEIIVVAKVEVLEVVNGKLGISEESSQEMETIDINGFQILPSQVGLVKSLFERHQDIASKFRLKNPCLKMAYMNFLLSLTQTLAKSTQELSNDDLSGAGTALAYLREVGFKLDWLEKKLDEVKEKKKKEVACLARLKEMDEELQPFKKKCLDIEAQMDKEKEELLAARAPLPLYDDNVV</sequence>
<protein>
    <recommendedName>
        <fullName evidence="3">MATH domain-containing protein</fullName>
    </recommendedName>
</protein>
<name>R0GAB4_9BRAS</name>
<evidence type="ECO:0008006" key="3">
    <source>
        <dbReference type="Google" id="ProtNLM"/>
    </source>
</evidence>
<dbReference type="PANTHER" id="PTHR46236:SF9">
    <property type="entry name" value="UBIQUITIN-SPECIFIC PROTEASE FAMILY C19-RELATED PROTEIN"/>
    <property type="match status" value="1"/>
</dbReference>
<gene>
    <name evidence="1" type="ORF">CARUB_v10015949mg</name>
</gene>
<proteinExistence type="predicted"/>
<dbReference type="InterPro" id="IPR050804">
    <property type="entry name" value="MCC"/>
</dbReference>
<organism evidence="1 2">
    <name type="scientific">Capsella rubella</name>
    <dbReference type="NCBI Taxonomy" id="81985"/>
    <lineage>
        <taxon>Eukaryota</taxon>
        <taxon>Viridiplantae</taxon>
        <taxon>Streptophyta</taxon>
        <taxon>Embryophyta</taxon>
        <taxon>Tracheophyta</taxon>
        <taxon>Spermatophyta</taxon>
        <taxon>Magnoliopsida</taxon>
        <taxon>eudicotyledons</taxon>
        <taxon>Gunneridae</taxon>
        <taxon>Pentapetalae</taxon>
        <taxon>rosids</taxon>
        <taxon>malvids</taxon>
        <taxon>Brassicales</taxon>
        <taxon>Brassicaceae</taxon>
        <taxon>Camelineae</taxon>
        <taxon>Capsella</taxon>
    </lineage>
</organism>
<dbReference type="EMBL" id="KB870807">
    <property type="protein sequence ID" value="EOA32652.1"/>
    <property type="molecule type" value="Genomic_DNA"/>
</dbReference>
<dbReference type="AlphaFoldDB" id="R0GAB4"/>
<evidence type="ECO:0000313" key="2">
    <source>
        <dbReference type="Proteomes" id="UP000029121"/>
    </source>
</evidence>
<dbReference type="PANTHER" id="PTHR46236">
    <property type="entry name" value="TRAF-LIKE SUPERFAMILY PROTEIN"/>
    <property type="match status" value="1"/>
</dbReference>
<dbReference type="Proteomes" id="UP000029121">
    <property type="component" value="Unassembled WGS sequence"/>
</dbReference>
<evidence type="ECO:0000313" key="1">
    <source>
        <dbReference type="EMBL" id="EOA32652.1"/>
    </source>
</evidence>
<accession>R0GAB4</accession>